<evidence type="ECO:0000256" key="6">
    <source>
        <dbReference type="RuleBase" id="RU367155"/>
    </source>
</evidence>
<comment type="function">
    <text evidence="6">Component of the sequence-specific heterotrimeric transcription factor (NF-Y) which specifically recognizes a 5'-CCAAT-3' box motif found in the promoters of its target genes.</text>
</comment>
<reference evidence="8 9" key="1">
    <citation type="submission" date="2022-07" db="EMBL/GenBank/DDBJ databases">
        <title>Genome-wide signatures of adaptation to extreme environments.</title>
        <authorList>
            <person name="Cho C.H."/>
            <person name="Yoon H.S."/>
        </authorList>
    </citation>
    <scope>NUCLEOTIDE SEQUENCE [LARGE SCALE GENOMIC DNA]</scope>
    <source>
        <strain evidence="8 9">108.79 E11</strain>
    </source>
</reference>
<dbReference type="Gene3D" id="6.10.250.2430">
    <property type="match status" value="1"/>
</dbReference>
<dbReference type="AlphaFoldDB" id="A0AAV9I7L0"/>
<gene>
    <name evidence="8" type="ORF">GAYE_PCTG33G0907</name>
</gene>
<proteinExistence type="inferred from homology"/>
<dbReference type="GO" id="GO:0003700">
    <property type="term" value="F:DNA-binding transcription factor activity"/>
    <property type="evidence" value="ECO:0007669"/>
    <property type="project" value="UniProtKB-UniRule"/>
</dbReference>
<evidence type="ECO:0000313" key="8">
    <source>
        <dbReference type="EMBL" id="KAK4523017.1"/>
    </source>
</evidence>
<dbReference type="GO" id="GO:0003677">
    <property type="term" value="F:DNA binding"/>
    <property type="evidence" value="ECO:0007669"/>
    <property type="project" value="UniProtKB-KW"/>
</dbReference>
<dbReference type="PROSITE" id="PS51152">
    <property type="entry name" value="NFYA_HAP2_2"/>
    <property type="match status" value="1"/>
</dbReference>
<comment type="subcellular location">
    <subcellularLocation>
        <location evidence="1 6">Nucleus</location>
    </subcellularLocation>
</comment>
<evidence type="ECO:0000256" key="2">
    <source>
        <dbReference type="ARBA" id="ARBA00023015"/>
    </source>
</evidence>
<sequence length="176" mass="20520">MQTRSHIAPVASGRPFPNFEMFYTNYEPPSSAYSRFPGPPLSLPECPNLPVLPHFPELRHFEAMHQTDKGPEKAGLREAYQEAPVFVNAKQYHRILKRREARRRQLGQEAFTEKKLRRPYRHESRHRHAKNRQRGIGGRFLSKSETTESNHQQQSEEKSCPQQVERETEDLSVSGE</sequence>
<feature type="compositionally biased region" description="Polar residues" evidence="7">
    <location>
        <begin position="143"/>
        <end position="153"/>
    </location>
</feature>
<protein>
    <recommendedName>
        <fullName evidence="6">Nuclear transcription factor Y subunit</fullName>
    </recommendedName>
</protein>
<evidence type="ECO:0000256" key="1">
    <source>
        <dbReference type="ARBA" id="ARBA00004123"/>
    </source>
</evidence>
<keyword evidence="3 6" id="KW-0238">DNA-binding</keyword>
<dbReference type="SMART" id="SM00521">
    <property type="entry name" value="CBF"/>
    <property type="match status" value="1"/>
</dbReference>
<accession>A0AAV9I7L0</accession>
<comment type="similarity">
    <text evidence="6">Belongs to the NFYA/HAP2 subunit family.</text>
</comment>
<feature type="region of interest" description="Disordered" evidence="7">
    <location>
        <begin position="102"/>
        <end position="176"/>
    </location>
</feature>
<feature type="compositionally biased region" description="Basic residues" evidence="7">
    <location>
        <begin position="115"/>
        <end position="133"/>
    </location>
</feature>
<evidence type="ECO:0000256" key="3">
    <source>
        <dbReference type="ARBA" id="ARBA00023125"/>
    </source>
</evidence>
<dbReference type="PANTHER" id="PTHR12632">
    <property type="entry name" value="TRANSCRIPTION FACTOR NF-Y ALPHA-RELATED"/>
    <property type="match status" value="1"/>
</dbReference>
<keyword evidence="4 6" id="KW-0804">Transcription</keyword>
<name>A0AAV9I7L0_9RHOD</name>
<keyword evidence="5 6" id="KW-0539">Nucleus</keyword>
<keyword evidence="2 6" id="KW-0805">Transcription regulation</keyword>
<dbReference type="GO" id="GO:0005634">
    <property type="term" value="C:nucleus"/>
    <property type="evidence" value="ECO:0007669"/>
    <property type="project" value="UniProtKB-SubCell"/>
</dbReference>
<evidence type="ECO:0000256" key="5">
    <source>
        <dbReference type="ARBA" id="ARBA00023242"/>
    </source>
</evidence>
<evidence type="ECO:0000313" key="9">
    <source>
        <dbReference type="Proteomes" id="UP001300502"/>
    </source>
</evidence>
<organism evidence="8 9">
    <name type="scientific">Galdieria yellowstonensis</name>
    <dbReference type="NCBI Taxonomy" id="3028027"/>
    <lineage>
        <taxon>Eukaryota</taxon>
        <taxon>Rhodophyta</taxon>
        <taxon>Bangiophyceae</taxon>
        <taxon>Galdieriales</taxon>
        <taxon>Galdieriaceae</taxon>
        <taxon>Galdieria</taxon>
    </lineage>
</organism>
<dbReference type="Pfam" id="PF02045">
    <property type="entry name" value="CBFB_NFYA"/>
    <property type="match status" value="1"/>
</dbReference>
<evidence type="ECO:0000256" key="7">
    <source>
        <dbReference type="SAM" id="MobiDB-lite"/>
    </source>
</evidence>
<dbReference type="PRINTS" id="PR00616">
    <property type="entry name" value="CCAATSUBUNTB"/>
</dbReference>
<dbReference type="EMBL" id="JANCYU010000010">
    <property type="protein sequence ID" value="KAK4523017.1"/>
    <property type="molecule type" value="Genomic_DNA"/>
</dbReference>
<comment type="caution">
    <text evidence="8">The sequence shown here is derived from an EMBL/GenBank/DDBJ whole genome shotgun (WGS) entry which is preliminary data.</text>
</comment>
<comment type="subunit">
    <text evidence="6">Heterotrimer.</text>
</comment>
<dbReference type="Proteomes" id="UP001300502">
    <property type="component" value="Unassembled WGS sequence"/>
</dbReference>
<evidence type="ECO:0000256" key="4">
    <source>
        <dbReference type="ARBA" id="ARBA00023163"/>
    </source>
</evidence>
<keyword evidence="9" id="KW-1185">Reference proteome</keyword>
<dbReference type="InterPro" id="IPR001289">
    <property type="entry name" value="NFYA"/>
</dbReference>